<feature type="domain" description="Gfo/Idh/MocA-like oxidoreductase N-terminal" evidence="1">
    <location>
        <begin position="8"/>
        <end position="123"/>
    </location>
</feature>
<accession>A0A3E3I7E9</accession>
<evidence type="ECO:0000313" key="3">
    <source>
        <dbReference type="EMBL" id="RGE62368.1"/>
    </source>
</evidence>
<dbReference type="GeneID" id="97986645"/>
<keyword evidence="4" id="KW-1185">Reference proteome</keyword>
<dbReference type="Gene3D" id="3.30.360.10">
    <property type="entry name" value="Dihydrodipicolinate Reductase, domain 2"/>
    <property type="match status" value="1"/>
</dbReference>
<evidence type="ECO:0000259" key="2">
    <source>
        <dbReference type="Pfam" id="PF22725"/>
    </source>
</evidence>
<dbReference type="AlphaFoldDB" id="A0A3E3I7E9"/>
<name>A0A3E3I7E9_9FIRM</name>
<dbReference type="InterPro" id="IPR055170">
    <property type="entry name" value="GFO_IDH_MocA-like_dom"/>
</dbReference>
<organism evidence="3 4">
    <name type="scientific">Eisenbergiella massiliensis</name>
    <dbReference type="NCBI Taxonomy" id="1720294"/>
    <lineage>
        <taxon>Bacteria</taxon>
        <taxon>Bacillati</taxon>
        <taxon>Bacillota</taxon>
        <taxon>Clostridia</taxon>
        <taxon>Lachnospirales</taxon>
        <taxon>Lachnospiraceae</taxon>
        <taxon>Eisenbergiella</taxon>
    </lineage>
</organism>
<dbReference type="InterPro" id="IPR000683">
    <property type="entry name" value="Gfo/Idh/MocA-like_OxRdtase_N"/>
</dbReference>
<dbReference type="Proteomes" id="UP000260812">
    <property type="component" value="Unassembled WGS sequence"/>
</dbReference>
<dbReference type="EMBL" id="QVLV01000004">
    <property type="protein sequence ID" value="RGE62368.1"/>
    <property type="molecule type" value="Genomic_DNA"/>
</dbReference>
<feature type="domain" description="GFO/IDH/MocA-like oxidoreductase" evidence="2">
    <location>
        <begin position="135"/>
        <end position="261"/>
    </location>
</feature>
<dbReference type="Pfam" id="PF01408">
    <property type="entry name" value="GFO_IDH_MocA"/>
    <property type="match status" value="1"/>
</dbReference>
<reference evidence="3" key="1">
    <citation type="submission" date="2018-08" db="EMBL/GenBank/DDBJ databases">
        <title>A genome reference for cultivated species of the human gut microbiota.</title>
        <authorList>
            <person name="Zou Y."/>
            <person name="Xue W."/>
            <person name="Luo G."/>
        </authorList>
    </citation>
    <scope>NUCLEOTIDE SEQUENCE [LARGE SCALE GENOMIC DNA]</scope>
    <source>
        <strain evidence="3">TF05-5AC</strain>
    </source>
</reference>
<dbReference type="SUPFAM" id="SSF51735">
    <property type="entry name" value="NAD(P)-binding Rossmann-fold domains"/>
    <property type="match status" value="1"/>
</dbReference>
<dbReference type="InterPro" id="IPR036291">
    <property type="entry name" value="NAD(P)-bd_dom_sf"/>
</dbReference>
<evidence type="ECO:0000259" key="1">
    <source>
        <dbReference type="Pfam" id="PF01408"/>
    </source>
</evidence>
<dbReference type="Gene3D" id="3.40.50.720">
    <property type="entry name" value="NAD(P)-binding Rossmann-like Domain"/>
    <property type="match status" value="1"/>
</dbReference>
<protein>
    <submittedName>
        <fullName evidence="3">Gfo/Idh/MocA family oxidoreductase</fullName>
    </submittedName>
</protein>
<dbReference type="SUPFAM" id="SSF55347">
    <property type="entry name" value="Glyceraldehyde-3-phosphate dehydrogenase-like, C-terminal domain"/>
    <property type="match status" value="1"/>
</dbReference>
<dbReference type="Pfam" id="PF22725">
    <property type="entry name" value="GFO_IDH_MocA_C3"/>
    <property type="match status" value="1"/>
</dbReference>
<sequence>MRNGKLCVGIIGLQGYGGTYFASLSTLPWAEITAICDKNEEVLQRNAKQHDIRLFFTDYTKMLQNKEIDVVFIATPHFLHYKMTMDALRAGKHVFCEKPLAMNRGEAEEMNAQAEAKGLLLSCHYNRRQSALVKLLKEAADRQTFGGIYAVHVKWMARYTPFMFSEDSAWRREKAKAGGGILIGRGSHMIDAVLYIMDYPGIKSVSANISSRLTGLEVDDYCMLMLRLKNGATITIECSYENNIPQYQEKIEYQIFGTKAGAYCAEENGKESVQIGYCRFPENQWVDISDQYRAEDYAEREPESIIADFMKALRGGTKPLIDGRSAAYVTSIIDAAYASAEEGREIILEECHVSEGI</sequence>
<dbReference type="PANTHER" id="PTHR43249:SF1">
    <property type="entry name" value="D-GLUCOSIDE 3-DEHYDROGENASE"/>
    <property type="match status" value="1"/>
</dbReference>
<dbReference type="GO" id="GO:0000166">
    <property type="term" value="F:nucleotide binding"/>
    <property type="evidence" value="ECO:0007669"/>
    <property type="project" value="InterPro"/>
</dbReference>
<proteinExistence type="predicted"/>
<dbReference type="InterPro" id="IPR052515">
    <property type="entry name" value="Gfo/Idh/MocA_Oxidoreductase"/>
</dbReference>
<dbReference type="RefSeq" id="WP_117544160.1">
    <property type="nucleotide sequence ID" value="NZ_QVLV01000004.1"/>
</dbReference>
<comment type="caution">
    <text evidence="3">The sequence shown here is derived from an EMBL/GenBank/DDBJ whole genome shotgun (WGS) entry which is preliminary data.</text>
</comment>
<evidence type="ECO:0000313" key="4">
    <source>
        <dbReference type="Proteomes" id="UP000260812"/>
    </source>
</evidence>
<gene>
    <name evidence="3" type="ORF">DXC51_07070</name>
</gene>
<dbReference type="PANTHER" id="PTHR43249">
    <property type="entry name" value="UDP-N-ACETYL-2-AMINO-2-DEOXY-D-GLUCURONATE OXIDASE"/>
    <property type="match status" value="1"/>
</dbReference>